<dbReference type="AlphaFoldDB" id="A0A7G9QNU3"/>
<protein>
    <submittedName>
        <fullName evidence="1">Cryptochrome/photolyase family protein</fullName>
    </submittedName>
</protein>
<dbReference type="InterPro" id="IPR014729">
    <property type="entry name" value="Rossmann-like_a/b/a_fold"/>
</dbReference>
<dbReference type="Gene3D" id="1.10.579.10">
    <property type="entry name" value="DNA Cyclobutane Dipyrimidine Photolyase, subunit A, domain 3"/>
    <property type="match status" value="1"/>
</dbReference>
<dbReference type="KEGG" id="proe:H9L23_07935"/>
<keyword evidence="1" id="KW-0456">Lyase</keyword>
<dbReference type="Gene3D" id="1.10.10.1710">
    <property type="entry name" value="Deoxyribodipyrimidine photolyase-related"/>
    <property type="match status" value="1"/>
</dbReference>
<sequence>MKKKYKILRLILGDQLNLQHSWFSQSTPDILHVLMEVKAETDYVWHHIQKACAFFAAMENFAETLNDKGFEILYLHLDDPENHQNFSGNLAALIQKFEIEEFQYQLPDEYRLDHEIERFCNGLQIKYRAFDTEHFFTSRAELGLFFSDKKEMVMENFYRHMRLKHHVLLDESDDPQGGKWNFDAENRKKLPKNHKPNPPLLFENDVSKQFNKIRDAGIRTIGNIDPAHLPWPLNRTQSLKLLQYFCENCLQLFGTFQDAMHTGEWSLYHSRLSFSLNTKMISPVEVISTAIDYRRNNKKAVAINQIEGFIRQILGWREYMRGVYWMKMPGFGKLNYFNHQKKLPEWYWTGKTKMNCLKHSITQSLDFSYAHHIQRLMITGNFALLAGINPDDLDFWYLGIYIDALQWVEITNTRGMSQYADGGLIGSKPYTASANYIHKMSNYCDSCKYDRSDKTGENSCPFNSMYWDFHVRNREKLEHNHRLLMVYRIWDNMDAQLKSSVLDRAKYYLENLNEL</sequence>
<dbReference type="InterPro" id="IPR036134">
    <property type="entry name" value="Crypto/Photolyase_FAD-like_sf"/>
</dbReference>
<dbReference type="EMBL" id="CP060723">
    <property type="protein sequence ID" value="QNN45018.1"/>
    <property type="molecule type" value="Genomic_DNA"/>
</dbReference>
<dbReference type="SUPFAM" id="SSF48173">
    <property type="entry name" value="Cryptochrome/photolyase FAD-binding domain"/>
    <property type="match status" value="1"/>
</dbReference>
<proteinExistence type="predicted"/>
<dbReference type="Proteomes" id="UP000515806">
    <property type="component" value="Chromosome"/>
</dbReference>
<dbReference type="InterPro" id="IPR052551">
    <property type="entry name" value="UV-DNA_repair_photolyase"/>
</dbReference>
<accession>A0A7G9QNU3</accession>
<dbReference type="Gene3D" id="1.25.40.80">
    <property type="match status" value="1"/>
</dbReference>
<reference evidence="1 2" key="1">
    <citation type="submission" date="2020-08" db="EMBL/GenBank/DDBJ databases">
        <title>Genome sequence of Pedobacter roseus KACC 11594T.</title>
        <authorList>
            <person name="Hyun D.-W."/>
            <person name="Bae J.-W."/>
        </authorList>
    </citation>
    <scope>NUCLEOTIDE SEQUENCE [LARGE SCALE GENOMIC DNA]</scope>
    <source>
        <strain evidence="1 2">KACC 11594</strain>
    </source>
</reference>
<keyword evidence="2" id="KW-1185">Reference proteome</keyword>
<gene>
    <name evidence="1" type="ORF">H9L23_07935</name>
</gene>
<name>A0A7G9QNU3_9SPHI</name>
<evidence type="ECO:0000313" key="2">
    <source>
        <dbReference type="Proteomes" id="UP000515806"/>
    </source>
</evidence>
<dbReference type="Pfam" id="PF04244">
    <property type="entry name" value="DPRP"/>
    <property type="match status" value="1"/>
</dbReference>
<evidence type="ECO:0000313" key="1">
    <source>
        <dbReference type="EMBL" id="QNN45018.1"/>
    </source>
</evidence>
<dbReference type="PANTHER" id="PTHR38657:SF1">
    <property type="entry name" value="SLR1343 PROTEIN"/>
    <property type="match status" value="1"/>
</dbReference>
<dbReference type="GO" id="GO:0016829">
    <property type="term" value="F:lyase activity"/>
    <property type="evidence" value="ECO:0007669"/>
    <property type="project" value="UniProtKB-KW"/>
</dbReference>
<dbReference type="InterPro" id="IPR007357">
    <property type="entry name" value="PhrB-like"/>
</dbReference>
<organism evidence="1 2">
    <name type="scientific">Pedobacter roseus</name>
    <dbReference type="NCBI Taxonomy" id="336820"/>
    <lineage>
        <taxon>Bacteria</taxon>
        <taxon>Pseudomonadati</taxon>
        <taxon>Bacteroidota</taxon>
        <taxon>Sphingobacteriia</taxon>
        <taxon>Sphingobacteriales</taxon>
        <taxon>Sphingobacteriaceae</taxon>
        <taxon>Pedobacter</taxon>
    </lineage>
</organism>
<dbReference type="PANTHER" id="PTHR38657">
    <property type="entry name" value="SLR1343 PROTEIN"/>
    <property type="match status" value="1"/>
</dbReference>
<dbReference type="Gene3D" id="3.40.50.620">
    <property type="entry name" value="HUPs"/>
    <property type="match status" value="1"/>
</dbReference>